<sequence length="693" mass="73024">MASAQAASSSNLGLCSSKSAAIFIQNACLQHRYIRSKDKSNIVERPERLRAVNIGLAAAVARLEELFSSADAAKSSPKIKVEDASNGSQASPPSSDPAAAADDLAATMEQLKIGATPGPSIPSSPSLRTNFPVSFIQTQATLDILSHPAVKFIHGDIDADVYLENLVNWVKQSKEKIANGNSEIPEGLSQGDLYLCPESLNAIQGAAATVCEAVDRVITSTRTPASQTPPVQRAFVAIRPPGHHCGEDTPSGFCFVNNVAIGAAHAHLQHGIKRIVIFDIDLHHGNGTQSIVWQINEETYRQTLESEGGGPNQATGPQIYYGSIHDILSYPCEDGKPALVQAASTSIHGSHGQWIENVHLKTYTSEEHFWDVLYKEEYSKLLSTASQFLESTGGEGDDVLVFISCGMDANEHEYPSMSRHNRKVPVSFYHRFARDACAFAEKYARGRVVSVLEGGYSDRALMSGALAHFCGLADVPAGREVDEGWWSVENLVKLETATKKRKGGRPSATGISSSPPTQEPWLDRTLAIFAPLEAAAQQVLGVAPKTTVPVPRSDRTLRERRGKAGSTPSTTPSASPRASAKRASKPVSSASSAKTQPKATIRIKPPSAALSSASTSGADSPSTSPSPSESETESGSGSSTEGEGKGGVTRLTPGAAPVAITASASASAASGNEAKKVPRVVLKLGKASEGVGS</sequence>
<organism evidence="3 4">
    <name type="scientific">Gymnopilus dilepis</name>
    <dbReference type="NCBI Taxonomy" id="231916"/>
    <lineage>
        <taxon>Eukaryota</taxon>
        <taxon>Fungi</taxon>
        <taxon>Dikarya</taxon>
        <taxon>Basidiomycota</taxon>
        <taxon>Agaricomycotina</taxon>
        <taxon>Agaricomycetes</taxon>
        <taxon>Agaricomycetidae</taxon>
        <taxon>Agaricales</taxon>
        <taxon>Agaricineae</taxon>
        <taxon>Hymenogastraceae</taxon>
        <taxon>Gymnopilus</taxon>
    </lineage>
</organism>
<feature type="region of interest" description="Disordered" evidence="1">
    <location>
        <begin position="497"/>
        <end position="519"/>
    </location>
</feature>
<proteinExistence type="predicted"/>
<dbReference type="SUPFAM" id="SSF52768">
    <property type="entry name" value="Arginase/deacetylase"/>
    <property type="match status" value="1"/>
</dbReference>
<dbReference type="PANTHER" id="PTHR47558:SF1">
    <property type="entry name" value="HISTONE DEACETYLASE HOS3"/>
    <property type="match status" value="1"/>
</dbReference>
<keyword evidence="4" id="KW-1185">Reference proteome</keyword>
<dbReference type="PANTHER" id="PTHR47558">
    <property type="entry name" value="HISTONE DEACETYLASE HOS3"/>
    <property type="match status" value="1"/>
</dbReference>
<reference evidence="3 4" key="1">
    <citation type="journal article" date="2018" name="Evol. Lett.">
        <title>Horizontal gene cluster transfer increased hallucinogenic mushroom diversity.</title>
        <authorList>
            <person name="Reynolds H.T."/>
            <person name="Vijayakumar V."/>
            <person name="Gluck-Thaler E."/>
            <person name="Korotkin H.B."/>
            <person name="Matheny P.B."/>
            <person name="Slot J.C."/>
        </authorList>
    </citation>
    <scope>NUCLEOTIDE SEQUENCE [LARGE SCALE GENOMIC DNA]</scope>
    <source>
        <strain evidence="3 4">SRW20</strain>
    </source>
</reference>
<feature type="region of interest" description="Disordered" evidence="1">
    <location>
        <begin position="545"/>
        <end position="654"/>
    </location>
</feature>
<dbReference type="InterPro" id="IPR023801">
    <property type="entry name" value="His_deacetylse_dom"/>
</dbReference>
<feature type="domain" description="Histone deacetylase" evidence="2">
    <location>
        <begin position="162"/>
        <end position="470"/>
    </location>
</feature>
<dbReference type="Proteomes" id="UP000284706">
    <property type="component" value="Unassembled WGS sequence"/>
</dbReference>
<feature type="compositionally biased region" description="Low complexity" evidence="1">
    <location>
        <begin position="90"/>
        <end position="100"/>
    </location>
</feature>
<name>A0A409YL18_9AGAR</name>
<comment type="caution">
    <text evidence="3">The sequence shown here is derived from an EMBL/GenBank/DDBJ whole genome shotgun (WGS) entry which is preliminary data.</text>
</comment>
<dbReference type="Pfam" id="PF00850">
    <property type="entry name" value="Hist_deacetyl"/>
    <property type="match status" value="1"/>
</dbReference>
<dbReference type="InterPro" id="IPR023696">
    <property type="entry name" value="Ureohydrolase_dom_sf"/>
</dbReference>
<accession>A0A409YL18</accession>
<dbReference type="InterPro" id="IPR000286">
    <property type="entry name" value="HDACs"/>
</dbReference>
<evidence type="ECO:0000313" key="3">
    <source>
        <dbReference type="EMBL" id="PPR03751.1"/>
    </source>
</evidence>
<feature type="compositionally biased region" description="Low complexity" evidence="1">
    <location>
        <begin position="585"/>
        <end position="594"/>
    </location>
</feature>
<evidence type="ECO:0000259" key="2">
    <source>
        <dbReference type="Pfam" id="PF00850"/>
    </source>
</evidence>
<dbReference type="InterPro" id="IPR037138">
    <property type="entry name" value="His_deacetylse_dom_sf"/>
</dbReference>
<dbReference type="STRING" id="231916.A0A409YL18"/>
<feature type="region of interest" description="Disordered" evidence="1">
    <location>
        <begin position="78"/>
        <end position="100"/>
    </location>
</feature>
<dbReference type="GO" id="GO:0005634">
    <property type="term" value="C:nucleus"/>
    <property type="evidence" value="ECO:0007669"/>
    <property type="project" value="TreeGrafter"/>
</dbReference>
<dbReference type="CDD" id="cd09998">
    <property type="entry name" value="HDAC_Hos3"/>
    <property type="match status" value="1"/>
</dbReference>
<dbReference type="GO" id="GO:0010468">
    <property type="term" value="P:regulation of gene expression"/>
    <property type="evidence" value="ECO:0007669"/>
    <property type="project" value="UniProtKB-ARBA"/>
</dbReference>
<dbReference type="GO" id="GO:0004407">
    <property type="term" value="F:histone deacetylase activity"/>
    <property type="evidence" value="ECO:0007669"/>
    <property type="project" value="TreeGrafter"/>
</dbReference>
<feature type="compositionally biased region" description="Low complexity" evidence="1">
    <location>
        <begin position="564"/>
        <end position="578"/>
    </location>
</feature>
<dbReference type="OrthoDB" id="5232919at2759"/>
<protein>
    <recommendedName>
        <fullName evidence="2">Histone deacetylase domain-containing protein</fullName>
    </recommendedName>
</protein>
<dbReference type="PRINTS" id="PR01270">
    <property type="entry name" value="HDASUPER"/>
</dbReference>
<evidence type="ECO:0000256" key="1">
    <source>
        <dbReference type="SAM" id="MobiDB-lite"/>
    </source>
</evidence>
<dbReference type="InParanoid" id="A0A409YL18"/>
<dbReference type="AlphaFoldDB" id="A0A409YL18"/>
<gene>
    <name evidence="3" type="ORF">CVT26_005791</name>
</gene>
<evidence type="ECO:0000313" key="4">
    <source>
        <dbReference type="Proteomes" id="UP000284706"/>
    </source>
</evidence>
<feature type="compositionally biased region" description="Low complexity" evidence="1">
    <location>
        <begin position="605"/>
        <end position="641"/>
    </location>
</feature>
<dbReference type="EMBL" id="NHYE01000706">
    <property type="protein sequence ID" value="PPR03751.1"/>
    <property type="molecule type" value="Genomic_DNA"/>
</dbReference>
<dbReference type="InterPro" id="IPR053244">
    <property type="entry name" value="HDAC_HD_type_1"/>
</dbReference>
<dbReference type="Gene3D" id="3.40.800.20">
    <property type="entry name" value="Histone deacetylase domain"/>
    <property type="match status" value="1"/>
</dbReference>